<sequence length="253" mass="28499">MEVMNRMEQTGEKFEKQVSLPLSSFLSDFSPRYISSEDIEVLPSGNESEITCNDEKQEDFSSSSIEFPKEYMEEILPFGFSSEGVVDVEAAQKAAFDQAMQETTEKLQKQFKVEKQRLEEEHAKAIEAAKQSVVESIGANVQSQLTKGLADLRQEISQEIAQVLSIFIGEKITEEALQQFATKISDQALGGGQPLVLEGSKELFEQLKKQRDFDASQFKFQPTKSTEIRLHRGEMVIATQLTPFLTTLKELVQ</sequence>
<dbReference type="RefSeq" id="WP_013544823.1">
    <property type="nucleotide sequence ID" value="NC_014932.1"/>
</dbReference>
<evidence type="ECO:0000313" key="3">
    <source>
        <dbReference type="Proteomes" id="UP000009101"/>
    </source>
</evidence>
<dbReference type="AlphaFoldDB" id="E6YH21"/>
<keyword evidence="1" id="KW-0175">Coiled coil</keyword>
<dbReference type="Proteomes" id="UP000009101">
    <property type="component" value="Chromosome"/>
</dbReference>
<dbReference type="STRING" id="696125.BARCL_0478"/>
<evidence type="ECO:0000256" key="1">
    <source>
        <dbReference type="SAM" id="Coils"/>
    </source>
</evidence>
<accession>E6YH21</accession>
<dbReference type="KEGG" id="bcd:BARCL_0478"/>
<feature type="coiled-coil region" evidence="1">
    <location>
        <begin position="101"/>
        <end position="135"/>
    </location>
</feature>
<reference evidence="3" key="1">
    <citation type="submission" date="2009-11" db="EMBL/GenBank/DDBJ databases">
        <title>Genome sequencing of Bartonella species and comparative genomics.</title>
        <authorList>
            <person name="Engel P."/>
            <person name="Salzburger W."/>
            <person name="Marius L."/>
            <person name="Chao-Chin C."/>
            <person name="Soichi M."/>
            <person name="Christa L."/>
            <person name="Alexandra C."/>
            <person name="Aurelie L."/>
            <person name="Claudine M."/>
            <person name="Stephan S.C."/>
            <person name="Christoph D."/>
        </authorList>
    </citation>
    <scope>NUCLEOTIDE SEQUENCE [LARGE SCALE GENOMIC DNA]</scope>
    <source>
        <strain evidence="3">CIP 104772 / 73</strain>
    </source>
</reference>
<dbReference type="HOGENOM" id="CLU_095988_0_0_5"/>
<name>E6YH21_BARC7</name>
<protein>
    <recommendedName>
        <fullName evidence="4">Flagellar assembly protein FliH/Type III secretion system HrpE domain-containing protein</fullName>
    </recommendedName>
</protein>
<reference evidence="2 3" key="2">
    <citation type="journal article" date="2011" name="PLoS Genet.">
        <title>Parallel evolution of a type IV secretion system in radiating lineages of the host-restricted bacterial pathogen Bartonella.</title>
        <authorList>
            <person name="Engel P."/>
            <person name="Salzburger W."/>
            <person name="Liesch M."/>
            <person name="Chang C.C."/>
            <person name="Maruyama S."/>
            <person name="Lanz C."/>
            <person name="Calteau A."/>
            <person name="Lajus A."/>
            <person name="Medigue C."/>
            <person name="Schuster S.C."/>
            <person name="Dehio C."/>
        </authorList>
    </citation>
    <scope>NUCLEOTIDE SEQUENCE [LARGE SCALE GENOMIC DNA]</scope>
    <source>
        <strain evidence="3">CIP 104772 / 73</strain>
    </source>
</reference>
<gene>
    <name evidence="2" type="ordered locus">BARCL_0478</name>
</gene>
<organism evidence="2 3">
    <name type="scientific">Bartonella clarridgeiae (strain CCUG 45776 / CIP 104772 / 73)</name>
    <dbReference type="NCBI Taxonomy" id="696125"/>
    <lineage>
        <taxon>Bacteria</taxon>
        <taxon>Pseudomonadati</taxon>
        <taxon>Pseudomonadota</taxon>
        <taxon>Alphaproteobacteria</taxon>
        <taxon>Hyphomicrobiales</taxon>
        <taxon>Bartonellaceae</taxon>
        <taxon>Bartonella</taxon>
    </lineage>
</organism>
<dbReference type="OrthoDB" id="7923340at2"/>
<proteinExistence type="predicted"/>
<evidence type="ECO:0008006" key="4">
    <source>
        <dbReference type="Google" id="ProtNLM"/>
    </source>
</evidence>
<keyword evidence="3" id="KW-1185">Reference proteome</keyword>
<evidence type="ECO:0000313" key="2">
    <source>
        <dbReference type="EMBL" id="CBI76159.1"/>
    </source>
</evidence>
<dbReference type="EMBL" id="FN645454">
    <property type="protein sequence ID" value="CBI76159.1"/>
    <property type="molecule type" value="Genomic_DNA"/>
</dbReference>
<dbReference type="eggNOG" id="ENOG50332YW">
    <property type="taxonomic scope" value="Bacteria"/>
</dbReference>